<keyword evidence="3" id="KW-0812">Transmembrane</keyword>
<evidence type="ECO:0000256" key="3">
    <source>
        <dbReference type="SAM" id="Phobius"/>
    </source>
</evidence>
<dbReference type="GO" id="GO:0005975">
    <property type="term" value="P:carbohydrate metabolic process"/>
    <property type="evidence" value="ECO:0007669"/>
    <property type="project" value="InterPro"/>
</dbReference>
<dbReference type="InterPro" id="IPR017853">
    <property type="entry name" value="GH"/>
</dbReference>
<dbReference type="InterPro" id="IPR013529">
    <property type="entry name" value="Glyco_hydro_42_N"/>
</dbReference>
<dbReference type="GO" id="GO:0004565">
    <property type="term" value="F:beta-galactosidase activity"/>
    <property type="evidence" value="ECO:0007669"/>
    <property type="project" value="InterPro"/>
</dbReference>
<dbReference type="EMBL" id="MHMW01000018">
    <property type="protein sequence ID" value="OGZ34134.1"/>
    <property type="molecule type" value="Genomic_DNA"/>
</dbReference>
<comment type="caution">
    <text evidence="5">The sequence shown here is derived from an EMBL/GenBank/DDBJ whole genome shotgun (WGS) entry which is preliminary data.</text>
</comment>
<sequence>MRKLFKFLIIIAIIGGSLYYLGRDTADPNRKIEWGVTFSQLFAQKLKLDWKKAYIEILDDLKIRNLRLIAYWPQIQPSKGVFDFSDLDWQIEQASVRGAKIILAVGRKLPRWPECHTPEWAKKLKLDLNASLYLSYNEREYLMDYIRVTVERYKNNPNIIAWEVENEPFLDFGECPEADAVFLDKEIALVKSLDSRPIMVTDSGELSIWVRAAKRADIFGTTMYRYVWSKWIGAYKYPIPPSFFRAKERIVRLFVGQEKPFVVIELQGEPWQHLQIYEISTEEQMKNMPFDNFKETIEYAKKTGFSDYYLWGAEWWWSLKQNGHPEYWEYVKQLNNF</sequence>
<dbReference type="Pfam" id="PF02449">
    <property type="entry name" value="Glyco_hydro_42"/>
    <property type="match status" value="1"/>
</dbReference>
<dbReference type="GO" id="GO:0009341">
    <property type="term" value="C:beta-galactosidase complex"/>
    <property type="evidence" value="ECO:0007669"/>
    <property type="project" value="InterPro"/>
</dbReference>
<dbReference type="Proteomes" id="UP000179099">
    <property type="component" value="Unassembled WGS sequence"/>
</dbReference>
<evidence type="ECO:0000256" key="2">
    <source>
        <dbReference type="ARBA" id="ARBA00023295"/>
    </source>
</evidence>
<dbReference type="SUPFAM" id="SSF51445">
    <property type="entry name" value="(Trans)glycosidases"/>
    <property type="match status" value="1"/>
</dbReference>
<reference evidence="5 6" key="1">
    <citation type="journal article" date="2016" name="Nat. Commun.">
        <title>Thousands of microbial genomes shed light on interconnected biogeochemical processes in an aquifer system.</title>
        <authorList>
            <person name="Anantharaman K."/>
            <person name="Brown C.T."/>
            <person name="Hug L.A."/>
            <person name="Sharon I."/>
            <person name="Castelle C.J."/>
            <person name="Probst A.J."/>
            <person name="Thomas B.C."/>
            <person name="Singh A."/>
            <person name="Wilkins M.J."/>
            <person name="Karaoz U."/>
            <person name="Brodie E.L."/>
            <person name="Williams K.H."/>
            <person name="Hubbard S.S."/>
            <person name="Banfield J.F."/>
        </authorList>
    </citation>
    <scope>NUCLEOTIDE SEQUENCE [LARGE SCALE GENOMIC DNA]</scope>
</reference>
<dbReference type="Gene3D" id="3.20.20.80">
    <property type="entry name" value="Glycosidases"/>
    <property type="match status" value="1"/>
</dbReference>
<protein>
    <recommendedName>
        <fullName evidence="4">Glycoside hydrolase family 42 N-terminal domain-containing protein</fullName>
    </recommendedName>
</protein>
<keyword evidence="3" id="KW-1133">Transmembrane helix</keyword>
<feature type="transmembrane region" description="Helical" evidence="3">
    <location>
        <begin position="5"/>
        <end position="22"/>
    </location>
</feature>
<dbReference type="AlphaFoldDB" id="A0A1G2F7V0"/>
<gene>
    <name evidence="5" type="ORF">A2Y98_02255</name>
</gene>
<dbReference type="STRING" id="1801992.A2Y98_02255"/>
<evidence type="ECO:0000256" key="1">
    <source>
        <dbReference type="ARBA" id="ARBA00022801"/>
    </source>
</evidence>
<evidence type="ECO:0000259" key="4">
    <source>
        <dbReference type="Pfam" id="PF02449"/>
    </source>
</evidence>
<evidence type="ECO:0000313" key="6">
    <source>
        <dbReference type="Proteomes" id="UP000179099"/>
    </source>
</evidence>
<keyword evidence="1" id="KW-0378">Hydrolase</keyword>
<proteinExistence type="predicted"/>
<accession>A0A1G2F7V0</accession>
<feature type="domain" description="Glycoside hydrolase family 42 N-terminal" evidence="4">
    <location>
        <begin position="56"/>
        <end position="170"/>
    </location>
</feature>
<name>A0A1G2F7V0_9BACT</name>
<evidence type="ECO:0000313" key="5">
    <source>
        <dbReference type="EMBL" id="OGZ34134.1"/>
    </source>
</evidence>
<keyword evidence="3" id="KW-0472">Membrane</keyword>
<keyword evidence="2" id="KW-0326">Glycosidase</keyword>
<organism evidence="5 6">
    <name type="scientific">Candidatus Portnoybacteria bacterium RBG_19FT_COMBO_36_7</name>
    <dbReference type="NCBI Taxonomy" id="1801992"/>
    <lineage>
        <taxon>Bacteria</taxon>
        <taxon>Candidatus Portnoyibacteriota</taxon>
    </lineage>
</organism>